<dbReference type="Pfam" id="PF00293">
    <property type="entry name" value="NUDIX"/>
    <property type="match status" value="1"/>
</dbReference>
<sequence>MTEIAPPRMWTSHRFAASIRASSQGEGAPASAPQYALDHNPLFIDHPLQQVATTPAYFSDHTINSRHIAASQETLSPAVPPHWERGERKTRTPLQPNDILQRFCLSPLARHDNRILNRVRLAPRILRGLDFQPAAVLIGLVARPNGIQLILTRRADHLKHHPGQVSFPGGKRETVDCDNIATATREMWEETGIQVGREHIIGELCPLPTVTGYYIHPVLAWVDPQYQPILDDNEVAECFEVPLDTLCQPGHIREQSFYLYGQWHPVAAFYHQNRLIWGATAQLLRALVTQLSLHVSCSR</sequence>
<evidence type="ECO:0000256" key="4">
    <source>
        <dbReference type="ARBA" id="ARBA00022801"/>
    </source>
</evidence>
<organism evidence="8 9">
    <name type="scientific">Salinivibrio costicola</name>
    <name type="common">Vibrio costicola</name>
    <dbReference type="NCBI Taxonomy" id="51367"/>
    <lineage>
        <taxon>Bacteria</taxon>
        <taxon>Pseudomonadati</taxon>
        <taxon>Pseudomonadota</taxon>
        <taxon>Gammaproteobacteria</taxon>
        <taxon>Vibrionales</taxon>
        <taxon>Vibrionaceae</taxon>
        <taxon>Salinivibrio</taxon>
    </lineage>
</organism>
<keyword evidence="4" id="KW-0378">Hydrolase</keyword>
<dbReference type="Gene3D" id="3.90.79.10">
    <property type="entry name" value="Nucleoside Triphosphate Pyrophosphohydrolase"/>
    <property type="match status" value="1"/>
</dbReference>
<keyword evidence="9" id="KW-1185">Reference proteome</keyword>
<dbReference type="InterPro" id="IPR045121">
    <property type="entry name" value="CoAse"/>
</dbReference>
<feature type="domain" description="Nudix hydrolase" evidence="7">
    <location>
        <begin position="131"/>
        <end position="265"/>
    </location>
</feature>
<proteinExistence type="predicted"/>
<evidence type="ECO:0000313" key="9">
    <source>
        <dbReference type="Proteomes" id="UP000501408"/>
    </source>
</evidence>
<dbReference type="EMBL" id="CP050266">
    <property type="protein sequence ID" value="QIR06268.1"/>
    <property type="molecule type" value="Genomic_DNA"/>
</dbReference>
<dbReference type="PROSITE" id="PS51462">
    <property type="entry name" value="NUDIX"/>
    <property type="match status" value="1"/>
</dbReference>
<protein>
    <submittedName>
        <fullName evidence="8">CoA pyrophosphatase</fullName>
    </submittedName>
</protein>
<keyword evidence="3" id="KW-0479">Metal-binding</keyword>
<dbReference type="CDD" id="cd03426">
    <property type="entry name" value="NUDIX_CoAse_Nudt7"/>
    <property type="match status" value="1"/>
</dbReference>
<evidence type="ECO:0000313" key="8">
    <source>
        <dbReference type="EMBL" id="QIR06268.1"/>
    </source>
</evidence>
<keyword evidence="5" id="KW-0460">Magnesium</keyword>
<dbReference type="RefSeq" id="WP_167314480.1">
    <property type="nucleotide sequence ID" value="NZ_CP050266.1"/>
</dbReference>
<reference evidence="8 9" key="1">
    <citation type="submission" date="2020-03" db="EMBL/GenBank/DDBJ databases">
        <title>Genome mining reveals the biosynthetic pathways of PHA and ectoines of the halophilic strain Salinivibrio costicola M318 isolated from fermented shrimp paste.</title>
        <authorList>
            <person name="Doan T.V."/>
            <person name="Tran L.T."/>
            <person name="Trieu T.A."/>
            <person name="Nguyen Q.V."/>
            <person name="Quach T.N."/>
            <person name="Phi T.Q."/>
            <person name="Kumar S."/>
        </authorList>
    </citation>
    <scope>NUCLEOTIDE SEQUENCE [LARGE SCALE GENOMIC DNA]</scope>
    <source>
        <strain evidence="8 9">M318</strain>
    </source>
</reference>
<keyword evidence="6" id="KW-0464">Manganese</keyword>
<comment type="cofactor">
    <cofactor evidence="2">
        <name>Mg(2+)</name>
        <dbReference type="ChEBI" id="CHEBI:18420"/>
    </cofactor>
</comment>
<evidence type="ECO:0000256" key="2">
    <source>
        <dbReference type="ARBA" id="ARBA00001946"/>
    </source>
</evidence>
<dbReference type="Proteomes" id="UP000501408">
    <property type="component" value="Chromosome 1"/>
</dbReference>
<name>A0ABX6K3Z0_SALCS</name>
<dbReference type="InterPro" id="IPR000086">
    <property type="entry name" value="NUDIX_hydrolase_dom"/>
</dbReference>
<evidence type="ECO:0000256" key="5">
    <source>
        <dbReference type="ARBA" id="ARBA00022842"/>
    </source>
</evidence>
<dbReference type="SUPFAM" id="SSF55811">
    <property type="entry name" value="Nudix"/>
    <property type="match status" value="1"/>
</dbReference>
<accession>A0ABX6K3Z0</accession>
<dbReference type="InterPro" id="IPR015797">
    <property type="entry name" value="NUDIX_hydrolase-like_dom_sf"/>
</dbReference>
<dbReference type="PANTHER" id="PTHR12992">
    <property type="entry name" value="NUDIX HYDROLASE"/>
    <property type="match status" value="1"/>
</dbReference>
<evidence type="ECO:0000256" key="3">
    <source>
        <dbReference type="ARBA" id="ARBA00022723"/>
    </source>
</evidence>
<evidence type="ECO:0000256" key="1">
    <source>
        <dbReference type="ARBA" id="ARBA00001936"/>
    </source>
</evidence>
<comment type="cofactor">
    <cofactor evidence="1">
        <name>Mn(2+)</name>
        <dbReference type="ChEBI" id="CHEBI:29035"/>
    </cofactor>
</comment>
<gene>
    <name evidence="8" type="ORF">HBA18_07695</name>
</gene>
<evidence type="ECO:0000256" key="6">
    <source>
        <dbReference type="ARBA" id="ARBA00023211"/>
    </source>
</evidence>
<dbReference type="PANTHER" id="PTHR12992:SF11">
    <property type="entry name" value="MITOCHONDRIAL COENZYME A DIPHOSPHATASE NUDT8"/>
    <property type="match status" value="1"/>
</dbReference>
<evidence type="ECO:0000259" key="7">
    <source>
        <dbReference type="PROSITE" id="PS51462"/>
    </source>
</evidence>